<evidence type="ECO:0000313" key="1">
    <source>
        <dbReference type="EMBL" id="JAH14063.1"/>
    </source>
</evidence>
<protein>
    <submittedName>
        <fullName evidence="1">Uncharacterized protein</fullName>
    </submittedName>
</protein>
<reference evidence="1" key="1">
    <citation type="submission" date="2014-11" db="EMBL/GenBank/DDBJ databases">
        <authorList>
            <person name="Amaro Gonzalez C."/>
        </authorList>
    </citation>
    <scope>NUCLEOTIDE SEQUENCE</scope>
</reference>
<accession>A0A0E9QD60</accession>
<name>A0A0E9QD60_ANGAN</name>
<reference evidence="1" key="2">
    <citation type="journal article" date="2015" name="Fish Shellfish Immunol.">
        <title>Early steps in the European eel (Anguilla anguilla)-Vibrio vulnificus interaction in the gills: Role of the RtxA13 toxin.</title>
        <authorList>
            <person name="Callol A."/>
            <person name="Pajuelo D."/>
            <person name="Ebbesson L."/>
            <person name="Teles M."/>
            <person name="MacKenzie S."/>
            <person name="Amaro C."/>
        </authorList>
    </citation>
    <scope>NUCLEOTIDE SEQUENCE</scope>
</reference>
<dbReference type="EMBL" id="GBXM01094514">
    <property type="protein sequence ID" value="JAH14063.1"/>
    <property type="molecule type" value="Transcribed_RNA"/>
</dbReference>
<dbReference type="EMBL" id="GBXM01105737">
    <property type="protein sequence ID" value="JAH02840.1"/>
    <property type="molecule type" value="Transcribed_RNA"/>
</dbReference>
<sequence>MHFPYLYHLYRITSVSHMKKMISGQQMYSFVESYAHGLQ</sequence>
<dbReference type="AlphaFoldDB" id="A0A0E9QD60"/>
<proteinExistence type="predicted"/>
<organism evidence="1">
    <name type="scientific">Anguilla anguilla</name>
    <name type="common">European freshwater eel</name>
    <name type="synonym">Muraena anguilla</name>
    <dbReference type="NCBI Taxonomy" id="7936"/>
    <lineage>
        <taxon>Eukaryota</taxon>
        <taxon>Metazoa</taxon>
        <taxon>Chordata</taxon>
        <taxon>Craniata</taxon>
        <taxon>Vertebrata</taxon>
        <taxon>Euteleostomi</taxon>
        <taxon>Actinopterygii</taxon>
        <taxon>Neopterygii</taxon>
        <taxon>Teleostei</taxon>
        <taxon>Anguilliformes</taxon>
        <taxon>Anguillidae</taxon>
        <taxon>Anguilla</taxon>
    </lineage>
</organism>